<proteinExistence type="predicted"/>
<dbReference type="EMBL" id="MT142487">
    <property type="protein sequence ID" value="QJA82425.1"/>
    <property type="molecule type" value="Genomic_DNA"/>
</dbReference>
<dbReference type="EMBL" id="MT141470">
    <property type="protein sequence ID" value="QJA62404.1"/>
    <property type="molecule type" value="Genomic_DNA"/>
</dbReference>
<sequence>MENIISTRFIDIKGLPTTQVEILDASHTESNYAVARISYAVFDQATGEYTTQQITLTKEQVMSYRQSLINERARLTARFDNLNAFLALAGPLITQWLTDHPQPETPNP</sequence>
<reference evidence="2" key="1">
    <citation type="submission" date="2020-03" db="EMBL/GenBank/DDBJ databases">
        <title>The deep terrestrial virosphere.</title>
        <authorList>
            <person name="Holmfeldt K."/>
            <person name="Nilsson E."/>
            <person name="Simone D."/>
            <person name="Lopez-Fernandez M."/>
            <person name="Wu X."/>
            <person name="de Brujin I."/>
            <person name="Lundin D."/>
            <person name="Andersson A."/>
            <person name="Bertilsson S."/>
            <person name="Dopson M."/>
        </authorList>
    </citation>
    <scope>NUCLEOTIDE SEQUENCE</scope>
    <source>
        <strain evidence="2">MM415A00408</strain>
        <strain evidence="1">MM415B00786</strain>
    </source>
</reference>
<gene>
    <name evidence="2" type="ORF">MM415A00408_0018</name>
    <name evidence="1" type="ORF">MM415B00786_0018</name>
</gene>
<dbReference type="AlphaFoldDB" id="A0A6M3KM07"/>
<organism evidence="2">
    <name type="scientific">viral metagenome</name>
    <dbReference type="NCBI Taxonomy" id="1070528"/>
    <lineage>
        <taxon>unclassified sequences</taxon>
        <taxon>metagenomes</taxon>
        <taxon>organismal metagenomes</taxon>
    </lineage>
</organism>
<evidence type="ECO:0000313" key="1">
    <source>
        <dbReference type="EMBL" id="QJA62404.1"/>
    </source>
</evidence>
<name>A0A6M3KM07_9ZZZZ</name>
<evidence type="ECO:0000313" key="2">
    <source>
        <dbReference type="EMBL" id="QJA82425.1"/>
    </source>
</evidence>
<accession>A0A6M3KM07</accession>
<protein>
    <submittedName>
        <fullName evidence="2">Uncharacterized protein</fullName>
    </submittedName>
</protein>